<feature type="transmembrane region" description="Helical" evidence="1">
    <location>
        <begin position="12"/>
        <end position="37"/>
    </location>
</feature>
<dbReference type="AlphaFoldDB" id="A0A0D7B7J6"/>
<evidence type="ECO:0000313" key="2">
    <source>
        <dbReference type="EMBL" id="KIY66159.1"/>
    </source>
</evidence>
<keyword evidence="1" id="KW-1133">Transmembrane helix</keyword>
<accession>A0A0D7B7J6</accession>
<keyword evidence="1" id="KW-0812">Transmembrane</keyword>
<organism evidence="2 3">
    <name type="scientific">Cylindrobasidium torrendii FP15055 ss-10</name>
    <dbReference type="NCBI Taxonomy" id="1314674"/>
    <lineage>
        <taxon>Eukaryota</taxon>
        <taxon>Fungi</taxon>
        <taxon>Dikarya</taxon>
        <taxon>Basidiomycota</taxon>
        <taxon>Agaricomycotina</taxon>
        <taxon>Agaricomycetes</taxon>
        <taxon>Agaricomycetidae</taxon>
        <taxon>Agaricales</taxon>
        <taxon>Marasmiineae</taxon>
        <taxon>Physalacriaceae</taxon>
        <taxon>Cylindrobasidium</taxon>
    </lineage>
</organism>
<gene>
    <name evidence="2" type="ORF">CYLTODRAFT_423711</name>
</gene>
<sequence length="52" mass="5603">MNSFAAHVHTRTWISGATLTVLALCPLWIGLISLLFIRPIDVDGDSSTSPAH</sequence>
<keyword evidence="3" id="KW-1185">Reference proteome</keyword>
<evidence type="ECO:0000313" key="3">
    <source>
        <dbReference type="Proteomes" id="UP000054007"/>
    </source>
</evidence>
<evidence type="ECO:0000256" key="1">
    <source>
        <dbReference type="SAM" id="Phobius"/>
    </source>
</evidence>
<proteinExistence type="predicted"/>
<dbReference type="Proteomes" id="UP000054007">
    <property type="component" value="Unassembled WGS sequence"/>
</dbReference>
<protein>
    <submittedName>
        <fullName evidence="2">Uncharacterized protein</fullName>
    </submittedName>
</protein>
<keyword evidence="1" id="KW-0472">Membrane</keyword>
<reference evidence="2 3" key="1">
    <citation type="journal article" date="2015" name="Fungal Genet. Biol.">
        <title>Evolution of novel wood decay mechanisms in Agaricales revealed by the genome sequences of Fistulina hepatica and Cylindrobasidium torrendii.</title>
        <authorList>
            <person name="Floudas D."/>
            <person name="Held B.W."/>
            <person name="Riley R."/>
            <person name="Nagy L.G."/>
            <person name="Koehler G."/>
            <person name="Ransdell A.S."/>
            <person name="Younus H."/>
            <person name="Chow J."/>
            <person name="Chiniquy J."/>
            <person name="Lipzen A."/>
            <person name="Tritt A."/>
            <person name="Sun H."/>
            <person name="Haridas S."/>
            <person name="LaButti K."/>
            <person name="Ohm R.A."/>
            <person name="Kues U."/>
            <person name="Blanchette R.A."/>
            <person name="Grigoriev I.V."/>
            <person name="Minto R.E."/>
            <person name="Hibbett D.S."/>
        </authorList>
    </citation>
    <scope>NUCLEOTIDE SEQUENCE [LARGE SCALE GENOMIC DNA]</scope>
    <source>
        <strain evidence="2 3">FP15055 ss-10</strain>
    </source>
</reference>
<name>A0A0D7B7J6_9AGAR</name>
<dbReference type="EMBL" id="KN880564">
    <property type="protein sequence ID" value="KIY66159.1"/>
    <property type="molecule type" value="Genomic_DNA"/>
</dbReference>